<keyword evidence="8" id="KW-0406">Ion transport</keyword>
<keyword evidence="9 11" id="KW-0472">Membrane</keyword>
<comment type="subcellular location">
    <subcellularLocation>
        <location evidence="1">Endomembrane system</location>
        <topology evidence="1">Multi-pass membrane protein</topology>
    </subcellularLocation>
</comment>
<feature type="transmembrane region" description="Helical" evidence="11">
    <location>
        <begin position="56"/>
        <end position="74"/>
    </location>
</feature>
<proteinExistence type="predicted"/>
<evidence type="ECO:0000256" key="4">
    <source>
        <dbReference type="ARBA" id="ARBA00022538"/>
    </source>
</evidence>
<feature type="domain" description="RCK N-terminal" evidence="12">
    <location>
        <begin position="435"/>
        <end position="551"/>
    </location>
</feature>
<feature type="transmembrane region" description="Helical" evidence="11">
    <location>
        <begin position="136"/>
        <end position="156"/>
    </location>
</feature>
<dbReference type="Pfam" id="PF00999">
    <property type="entry name" value="Na_H_Exchanger"/>
    <property type="match status" value="1"/>
</dbReference>
<gene>
    <name evidence="13" type="ORF">MESMUL_00470</name>
</gene>
<keyword evidence="14" id="KW-1185">Reference proteome</keyword>
<evidence type="ECO:0000256" key="10">
    <source>
        <dbReference type="SAM" id="MobiDB-lite"/>
    </source>
</evidence>
<dbReference type="GO" id="GO:0015297">
    <property type="term" value="F:antiporter activity"/>
    <property type="evidence" value="ECO:0007669"/>
    <property type="project" value="UniProtKB-KW"/>
</dbReference>
<keyword evidence="2" id="KW-0813">Transport</keyword>
<feature type="transmembrane region" description="Helical" evidence="11">
    <location>
        <begin position="109"/>
        <end position="130"/>
    </location>
</feature>
<sequence>MFELAWSKLLEFWGGFLTHASALLPPTNSIAAGISFALIAAVILVPIMSRVGLGTMIGYLLAGIVVGPYGLGLVEEVETIMNFAEFGIVLMMFLIGLELDPKRLWEMKLPVFAGGPLQMILCALPFALLLDLAGMPWPVAVLSGFALAMSSTAVAVQELSSRSMMGQPVGQKAFSILLFQDLASIPLIAAIPVLALTMGSSDSNGAANPGAVDTLIRAAIALIFMVGVGRFLTVPFLRFTIRSGAREMLTAFALLLTVGSAWIMQAAGLSSAMGGFVGGLLLGSSGFRHQLEAEISTFKQLLLGLFFVTVGMSIDMHLVMSEPVKVILALAILLIVKTGMLFVLAFAMRLKGIANKMNFAVSLSQGGEFAFVVFSLAQGQGVLSNSWAAILTVAVACSMGTTPILMQLASKWLQRRAQRLDDEEDDREELAAAPDLSVIIAGYGDFGAIVARMLVAMGITPTIIDNDPDRIRQAKHFGTKVYYGDASQLALLKAAGADEAKILVIAVGPGGMTEKIADLAREAFPHLHIIAQVSTIENHLELLAKDIEGYLVNFEPAIEAARSCLVRLNVLSPYEAREIGDIFRRYTVKLIREMVDTGGDIDQAVAAYRSNDETLESVMKQIRTYRRERIAAIRSRSMHLAETPGPMPETGAPSSDEKPAEPAPADPAQEKKQASMREDALAAWPPLEEEKPAVTPPSEPAAEPEKVPASETQPAAPSAEAPAAGTKPQDKSPEETAPASDAAAPKADAPAEDTLDPASAAAKKAQEEALKEIAKEAAKAPPPNPEELPVSDYFRIYKGDTETPAPKENGKA</sequence>
<evidence type="ECO:0000256" key="11">
    <source>
        <dbReference type="SAM" id="Phobius"/>
    </source>
</evidence>
<dbReference type="GO" id="GO:0012505">
    <property type="term" value="C:endomembrane system"/>
    <property type="evidence" value="ECO:0007669"/>
    <property type="project" value="UniProtKB-SubCell"/>
</dbReference>
<dbReference type="Gene3D" id="3.40.50.720">
    <property type="entry name" value="NAD(P)-binding Rossmann-like Domain"/>
    <property type="match status" value="1"/>
</dbReference>
<dbReference type="InterPro" id="IPR038770">
    <property type="entry name" value="Na+/solute_symporter_sf"/>
</dbReference>
<dbReference type="GO" id="GO:0005886">
    <property type="term" value="C:plasma membrane"/>
    <property type="evidence" value="ECO:0007669"/>
    <property type="project" value="TreeGrafter"/>
</dbReference>
<dbReference type="Pfam" id="PF02254">
    <property type="entry name" value="TrkA_N"/>
    <property type="match status" value="1"/>
</dbReference>
<evidence type="ECO:0000256" key="1">
    <source>
        <dbReference type="ARBA" id="ARBA00004127"/>
    </source>
</evidence>
<dbReference type="GO" id="GO:1902600">
    <property type="term" value="P:proton transmembrane transport"/>
    <property type="evidence" value="ECO:0007669"/>
    <property type="project" value="InterPro"/>
</dbReference>
<feature type="compositionally biased region" description="Basic and acidic residues" evidence="10">
    <location>
        <begin position="668"/>
        <end position="680"/>
    </location>
</feature>
<comment type="caution">
    <text evidence="13">The sequence shown here is derived from an EMBL/GenBank/DDBJ whole genome shotgun (WGS) entry which is preliminary data.</text>
</comment>
<keyword evidence="3" id="KW-0050">Antiport</keyword>
<keyword evidence="7 11" id="KW-1133">Transmembrane helix</keyword>
<feature type="transmembrane region" description="Helical" evidence="11">
    <location>
        <begin position="176"/>
        <end position="195"/>
    </location>
</feature>
<evidence type="ECO:0000256" key="7">
    <source>
        <dbReference type="ARBA" id="ARBA00022989"/>
    </source>
</evidence>
<feature type="transmembrane region" description="Helical" evidence="11">
    <location>
        <begin position="215"/>
        <end position="237"/>
    </location>
</feature>
<feature type="transmembrane region" description="Helical" evidence="11">
    <location>
        <begin position="326"/>
        <end position="347"/>
    </location>
</feature>
<feature type="compositionally biased region" description="Low complexity" evidence="10">
    <location>
        <begin position="735"/>
        <end position="748"/>
    </location>
</feature>
<dbReference type="EMBL" id="BGZJ01000001">
    <property type="protein sequence ID" value="GBO92693.1"/>
    <property type="molecule type" value="Genomic_DNA"/>
</dbReference>
<feature type="transmembrane region" description="Helical" evidence="11">
    <location>
        <begin position="30"/>
        <end position="49"/>
    </location>
</feature>
<dbReference type="InterPro" id="IPR036291">
    <property type="entry name" value="NAD(P)-bd_dom_sf"/>
</dbReference>
<evidence type="ECO:0000256" key="3">
    <source>
        <dbReference type="ARBA" id="ARBA00022449"/>
    </source>
</evidence>
<evidence type="ECO:0000313" key="13">
    <source>
        <dbReference type="EMBL" id="GBO92693.1"/>
    </source>
</evidence>
<feature type="transmembrane region" description="Helical" evidence="11">
    <location>
        <begin position="249"/>
        <end position="266"/>
    </location>
</feature>
<dbReference type="PANTHER" id="PTHR46157">
    <property type="entry name" value="K(+) EFFLUX ANTIPORTER 3, CHLOROPLASTIC"/>
    <property type="match status" value="1"/>
</dbReference>
<keyword evidence="4" id="KW-0633">Potassium transport</keyword>
<evidence type="ECO:0000256" key="2">
    <source>
        <dbReference type="ARBA" id="ARBA00022448"/>
    </source>
</evidence>
<dbReference type="RefSeq" id="WP_116269234.1">
    <property type="nucleotide sequence ID" value="NZ_BGZJ01000001.1"/>
</dbReference>
<dbReference type="Proteomes" id="UP000266091">
    <property type="component" value="Unassembled WGS sequence"/>
</dbReference>
<dbReference type="SUPFAM" id="SSF51735">
    <property type="entry name" value="NAD(P)-binding Rossmann-fold domains"/>
    <property type="match status" value="1"/>
</dbReference>
<name>A0A388SAL9_9BURK</name>
<evidence type="ECO:0000256" key="5">
    <source>
        <dbReference type="ARBA" id="ARBA00022692"/>
    </source>
</evidence>
<dbReference type="Gene3D" id="1.20.1530.20">
    <property type="match status" value="1"/>
</dbReference>
<dbReference type="GO" id="GO:0006813">
    <property type="term" value="P:potassium ion transport"/>
    <property type="evidence" value="ECO:0007669"/>
    <property type="project" value="UniProtKB-KW"/>
</dbReference>
<feature type="region of interest" description="Disordered" evidence="10">
    <location>
        <begin position="635"/>
        <end position="812"/>
    </location>
</feature>
<dbReference type="FunFam" id="3.40.50.720:FF:000036">
    <property type="entry name" value="Glutathione-regulated potassium-efflux system protein KefB"/>
    <property type="match status" value="1"/>
</dbReference>
<keyword evidence="6" id="KW-0630">Potassium</keyword>
<evidence type="ECO:0000259" key="12">
    <source>
        <dbReference type="PROSITE" id="PS51201"/>
    </source>
</evidence>
<keyword evidence="5 11" id="KW-0812">Transmembrane</keyword>
<feature type="compositionally biased region" description="Basic and acidic residues" evidence="10">
    <location>
        <begin position="764"/>
        <end position="778"/>
    </location>
</feature>
<reference evidence="13 14" key="1">
    <citation type="journal article" date="2018" name="Int. J. Syst. Evol. Microbiol.">
        <title>Mesosutterella multiformis gen. nov., sp. nov., a member of the family Sutterellaceae and Sutterella megalosphaeroides sp. nov., isolated from human faeces.</title>
        <authorList>
            <person name="Sakamoto M."/>
            <person name="Ikeyama N."/>
            <person name="Kunihiro T."/>
            <person name="Iino T."/>
            <person name="Yuki M."/>
            <person name="Ohkuma M."/>
        </authorList>
    </citation>
    <scope>NUCLEOTIDE SEQUENCE [LARGE SCALE GENOMIC DNA]</scope>
    <source>
        <strain evidence="13 14">4NBBH2</strain>
    </source>
</reference>
<dbReference type="InterPro" id="IPR003148">
    <property type="entry name" value="RCK_N"/>
</dbReference>
<feature type="transmembrane region" description="Helical" evidence="11">
    <location>
        <begin position="389"/>
        <end position="409"/>
    </location>
</feature>
<feature type="transmembrane region" description="Helical" evidence="11">
    <location>
        <begin position="80"/>
        <end position="97"/>
    </location>
</feature>
<evidence type="ECO:0000256" key="9">
    <source>
        <dbReference type="ARBA" id="ARBA00023136"/>
    </source>
</evidence>
<dbReference type="PANTHER" id="PTHR46157:SF3">
    <property type="entry name" value="GLUTATHIONE-REGULATED POTASSIUM-EFFLUX SYSTEM PROTEIN KEFC"/>
    <property type="match status" value="1"/>
</dbReference>
<evidence type="ECO:0000256" key="8">
    <source>
        <dbReference type="ARBA" id="ARBA00023065"/>
    </source>
</evidence>
<evidence type="ECO:0000256" key="6">
    <source>
        <dbReference type="ARBA" id="ARBA00022958"/>
    </source>
</evidence>
<accession>A0A388SAL9</accession>
<dbReference type="OrthoDB" id="9781411at2"/>
<dbReference type="AlphaFoldDB" id="A0A388SAL9"/>
<dbReference type="InterPro" id="IPR006153">
    <property type="entry name" value="Cation/H_exchanger_TM"/>
</dbReference>
<dbReference type="PROSITE" id="PS51201">
    <property type="entry name" value="RCK_N"/>
    <property type="match status" value="1"/>
</dbReference>
<evidence type="ECO:0000313" key="14">
    <source>
        <dbReference type="Proteomes" id="UP000266091"/>
    </source>
</evidence>
<feature type="compositionally biased region" description="Low complexity" evidence="10">
    <location>
        <begin position="709"/>
        <end position="724"/>
    </location>
</feature>
<protein>
    <recommendedName>
        <fullName evidence="12">RCK N-terminal domain-containing protein</fullName>
    </recommendedName>
</protein>
<organism evidence="13 14">
    <name type="scientific">Mesosutterella multiformis</name>
    <dbReference type="NCBI Taxonomy" id="2259133"/>
    <lineage>
        <taxon>Bacteria</taxon>
        <taxon>Pseudomonadati</taxon>
        <taxon>Pseudomonadota</taxon>
        <taxon>Betaproteobacteria</taxon>
        <taxon>Burkholderiales</taxon>
        <taxon>Sutterellaceae</taxon>
        <taxon>Mesosutterella</taxon>
    </lineage>
</organism>